<dbReference type="SMART" id="SM00729">
    <property type="entry name" value="Elp3"/>
    <property type="match status" value="1"/>
</dbReference>
<reference evidence="7 8" key="1">
    <citation type="submission" date="2017-01" db="EMBL/GenBank/DDBJ databases">
        <authorList>
            <person name="Mah S.A."/>
            <person name="Swanson W.J."/>
            <person name="Moy G.W."/>
            <person name="Vacquier V.D."/>
        </authorList>
    </citation>
    <scope>NUCLEOTIDE SEQUENCE [LARGE SCALE GENOMIC DNA]</scope>
    <source>
        <strain evidence="7 8">DSM 11589</strain>
    </source>
</reference>
<dbReference type="GO" id="GO:0046872">
    <property type="term" value="F:metal ion binding"/>
    <property type="evidence" value="ECO:0007669"/>
    <property type="project" value="UniProtKB-KW"/>
</dbReference>
<dbReference type="RefSeq" id="WP_076401359.1">
    <property type="nucleotide sequence ID" value="NZ_FTOA01000006.1"/>
</dbReference>
<dbReference type="SFLD" id="SFLDG01067">
    <property type="entry name" value="SPASM/twitch_domain_containing"/>
    <property type="match status" value="1"/>
</dbReference>
<evidence type="ECO:0000313" key="7">
    <source>
        <dbReference type="EMBL" id="SIT04936.1"/>
    </source>
</evidence>
<dbReference type="OrthoDB" id="9810775at2"/>
<dbReference type="CDD" id="cd01335">
    <property type="entry name" value="Radical_SAM"/>
    <property type="match status" value="1"/>
</dbReference>
<dbReference type="SFLD" id="SFLDG01384">
    <property type="entry name" value="thioether_bond_formation_requi"/>
    <property type="match status" value="1"/>
</dbReference>
<evidence type="ECO:0000256" key="4">
    <source>
        <dbReference type="ARBA" id="ARBA00023004"/>
    </source>
</evidence>
<dbReference type="Proteomes" id="UP000185678">
    <property type="component" value="Unassembled WGS sequence"/>
</dbReference>
<sequence length="484" mass="54597">MTRFLPAEDYLPSGRYELLPFRFERLDDERVLLSNMAGEALTVSSADLTTLVNGDLDRSGALFSRLRANHFLRQPEDRAALELLALKLRTRYARLRDFTSLHLFVVTLRCDHACRYCQVSRQSADRASFDMSRETADRAIDLLFRSPNQALKVEFQGGEPLLNFDLIRYVVLSITERNRQHKRDIQFVITTTLSLISDDTLAFCREHRIFLSASLDGPEDLHNANRPRPGADSHARFVAGLEKARDVLGPEAVSALMTTTAASLQRGPGIVDEYLRLGFHGIFLRHLSPYGFALKTQSYQGYDTARWLEFYEETLTYIIDLNRSGVRFTEQHAAIILRKMFSCHDPGYVDLMNPSGAGIAAIVFNYDGGVFASDESRMLMEMGDDTFRLGSVHEHGYDEIFSAPALLSALEDSFTLSAPMCADCACEPWCGADPVYHHARHGDPLGRKAESGFCQRMKGMTRIFVKAMEDPFVAALFRRWALSC</sequence>
<dbReference type="InterPro" id="IPR006638">
    <property type="entry name" value="Elp3/MiaA/NifB-like_rSAM"/>
</dbReference>
<evidence type="ECO:0000256" key="3">
    <source>
        <dbReference type="ARBA" id="ARBA00022723"/>
    </source>
</evidence>
<evidence type="ECO:0000256" key="2">
    <source>
        <dbReference type="ARBA" id="ARBA00022691"/>
    </source>
</evidence>
<dbReference type="InterPro" id="IPR023867">
    <property type="entry name" value="Sulphatase_maturase_rSAM"/>
</dbReference>
<dbReference type="PANTHER" id="PTHR43273">
    <property type="entry name" value="ANAEROBIC SULFATASE-MATURATING ENZYME HOMOLOG ASLB-RELATED"/>
    <property type="match status" value="1"/>
</dbReference>
<dbReference type="Pfam" id="PF04055">
    <property type="entry name" value="Radical_SAM"/>
    <property type="match status" value="1"/>
</dbReference>
<evidence type="ECO:0000256" key="1">
    <source>
        <dbReference type="ARBA" id="ARBA00001966"/>
    </source>
</evidence>
<evidence type="ECO:0000313" key="8">
    <source>
        <dbReference type="Proteomes" id="UP000185678"/>
    </source>
</evidence>
<evidence type="ECO:0000259" key="6">
    <source>
        <dbReference type="PROSITE" id="PS51918"/>
    </source>
</evidence>
<keyword evidence="2" id="KW-0949">S-adenosyl-L-methionine</keyword>
<accession>A0A1N7P313</accession>
<dbReference type="SUPFAM" id="SSF102114">
    <property type="entry name" value="Radical SAM enzymes"/>
    <property type="match status" value="1"/>
</dbReference>
<dbReference type="SFLD" id="SFLDG01386">
    <property type="entry name" value="main_SPASM_domain-containing"/>
    <property type="match status" value="1"/>
</dbReference>
<dbReference type="Gene3D" id="3.20.20.70">
    <property type="entry name" value="Aldolase class I"/>
    <property type="match status" value="1"/>
</dbReference>
<gene>
    <name evidence="7" type="ORF">SAMN05421779_10622</name>
</gene>
<dbReference type="NCBIfam" id="TIGR03978">
    <property type="entry name" value="rSAM_paired_1"/>
    <property type="match status" value="1"/>
</dbReference>
<dbReference type="STRING" id="80876.SAMN05421779_10622"/>
<feature type="domain" description="Radical SAM core" evidence="6">
    <location>
        <begin position="91"/>
        <end position="324"/>
    </location>
</feature>
<dbReference type="SFLD" id="SFLDS00029">
    <property type="entry name" value="Radical_SAM"/>
    <property type="match status" value="1"/>
</dbReference>
<keyword evidence="4" id="KW-0408">Iron</keyword>
<dbReference type="PROSITE" id="PS51918">
    <property type="entry name" value="RADICAL_SAM"/>
    <property type="match status" value="1"/>
</dbReference>
<dbReference type="GO" id="GO:0016491">
    <property type="term" value="F:oxidoreductase activity"/>
    <property type="evidence" value="ECO:0007669"/>
    <property type="project" value="InterPro"/>
</dbReference>
<dbReference type="EMBL" id="FTOA01000006">
    <property type="protein sequence ID" value="SIT04936.1"/>
    <property type="molecule type" value="Genomic_DNA"/>
</dbReference>
<dbReference type="InterPro" id="IPR007197">
    <property type="entry name" value="rSAM"/>
</dbReference>
<keyword evidence="5" id="KW-0411">Iron-sulfur</keyword>
<proteinExistence type="predicted"/>
<name>A0A1N7P313_9PROT</name>
<dbReference type="AlphaFoldDB" id="A0A1N7P313"/>
<evidence type="ECO:0000256" key="5">
    <source>
        <dbReference type="ARBA" id="ARBA00023014"/>
    </source>
</evidence>
<dbReference type="PANTHER" id="PTHR43273:SF8">
    <property type="entry name" value="RADICAL SAM DOMAIN PROTEIN"/>
    <property type="match status" value="1"/>
</dbReference>
<comment type="cofactor">
    <cofactor evidence="1">
        <name>[4Fe-4S] cluster</name>
        <dbReference type="ChEBI" id="CHEBI:49883"/>
    </cofactor>
</comment>
<protein>
    <submittedName>
        <fullName evidence="7">His-Xaa-Ser system radical SAM maturase HxsB</fullName>
    </submittedName>
</protein>
<dbReference type="GO" id="GO:0051536">
    <property type="term" value="F:iron-sulfur cluster binding"/>
    <property type="evidence" value="ECO:0007669"/>
    <property type="project" value="UniProtKB-KW"/>
</dbReference>
<keyword evidence="3" id="KW-0479">Metal-binding</keyword>
<organism evidence="7 8">
    <name type="scientific">Insolitispirillum peregrinum</name>
    <dbReference type="NCBI Taxonomy" id="80876"/>
    <lineage>
        <taxon>Bacteria</taxon>
        <taxon>Pseudomonadati</taxon>
        <taxon>Pseudomonadota</taxon>
        <taxon>Alphaproteobacteria</taxon>
        <taxon>Rhodospirillales</taxon>
        <taxon>Novispirillaceae</taxon>
        <taxon>Insolitispirillum</taxon>
    </lineage>
</organism>
<dbReference type="InterPro" id="IPR058240">
    <property type="entry name" value="rSAM_sf"/>
</dbReference>
<keyword evidence="8" id="KW-1185">Reference proteome</keyword>
<dbReference type="InterPro" id="IPR024023">
    <property type="entry name" value="rSAM_paired_HxsB"/>
</dbReference>
<dbReference type="InterPro" id="IPR013785">
    <property type="entry name" value="Aldolase_TIM"/>
</dbReference>